<proteinExistence type="predicted"/>
<dbReference type="Gene3D" id="2.170.16.10">
    <property type="entry name" value="Hedgehog/Intein (Hint) domain"/>
    <property type="match status" value="1"/>
</dbReference>
<gene>
    <name evidence="2" type="ORF">ACFOES_03990</name>
</gene>
<reference evidence="3" key="1">
    <citation type="journal article" date="2019" name="Int. J. Syst. Evol. Microbiol.">
        <title>The Global Catalogue of Microorganisms (GCM) 10K type strain sequencing project: providing services to taxonomists for standard genome sequencing and annotation.</title>
        <authorList>
            <consortium name="The Broad Institute Genomics Platform"/>
            <consortium name="The Broad Institute Genome Sequencing Center for Infectious Disease"/>
            <person name="Wu L."/>
            <person name="Ma J."/>
        </authorList>
    </citation>
    <scope>NUCLEOTIDE SEQUENCE [LARGE SCALE GENOMIC DNA]</scope>
    <source>
        <strain evidence="3">KCTC 62192</strain>
    </source>
</reference>
<dbReference type="InterPro" id="IPR028992">
    <property type="entry name" value="Hedgehog/Intein_dom"/>
</dbReference>
<name>A0ABV7ADY0_9RHOB</name>
<dbReference type="RefSeq" id="WP_377831882.1">
    <property type="nucleotide sequence ID" value="NZ_JBHRSK010000004.1"/>
</dbReference>
<keyword evidence="3" id="KW-1185">Reference proteome</keyword>
<evidence type="ECO:0000259" key="1">
    <source>
        <dbReference type="Pfam" id="PF13403"/>
    </source>
</evidence>
<dbReference type="Pfam" id="PF13403">
    <property type="entry name" value="Hint_2"/>
    <property type="match status" value="1"/>
</dbReference>
<dbReference type="EMBL" id="JBHRSK010000004">
    <property type="protein sequence ID" value="MFC2967245.1"/>
    <property type="molecule type" value="Genomic_DNA"/>
</dbReference>
<dbReference type="InterPro" id="IPR036844">
    <property type="entry name" value="Hint_dom_sf"/>
</dbReference>
<accession>A0ABV7ADY0</accession>
<feature type="domain" description="Hedgehog/Intein (Hint)" evidence="1">
    <location>
        <begin position="164"/>
        <end position="300"/>
    </location>
</feature>
<protein>
    <submittedName>
        <fullName evidence="2">Hint domain-containing protein</fullName>
    </submittedName>
</protein>
<dbReference type="SUPFAM" id="SSF51294">
    <property type="entry name" value="Hedgehog/intein (Hint) domain"/>
    <property type="match status" value="1"/>
</dbReference>
<organism evidence="2 3">
    <name type="scientific">Acidimangrovimonas pyrenivorans</name>
    <dbReference type="NCBI Taxonomy" id="2030798"/>
    <lineage>
        <taxon>Bacteria</taxon>
        <taxon>Pseudomonadati</taxon>
        <taxon>Pseudomonadota</taxon>
        <taxon>Alphaproteobacteria</taxon>
        <taxon>Rhodobacterales</taxon>
        <taxon>Paracoccaceae</taxon>
        <taxon>Acidimangrovimonas</taxon>
    </lineage>
</organism>
<evidence type="ECO:0000313" key="2">
    <source>
        <dbReference type="EMBL" id="MFC2967245.1"/>
    </source>
</evidence>
<dbReference type="Proteomes" id="UP001595443">
    <property type="component" value="Unassembled WGS sequence"/>
</dbReference>
<sequence length="352" mass="37929">MTRSEPRSTDRPAPVPGYACQVFRADDIYVQSGANLGDPIGEVDAVCPGDVYQLAPESRPLRLVLAPEAEAPGRGLRLLEGSSIGRPGEPVTLSGRMTLMAPDGDTVELLVLRHRSCPAEAGSRATASDTYALPLSPMAPRTDYTLIRATADPGEVRLADLVCISFARGTMIALAGGRQVPIESLAPGDRILTRDHGAQPLRWLGQATLRAVGAFAPVVITAGTLGNAGDLIVGQHHRMFLYQRGQRLTETAELLVQAKHLVDGERVFLREGGFVDYFSLVFDRHEIVYAEGIPAESLMINDATLTHLPDELAEEVKARFPGLSQHQHFGTEAGRRMLDTVGPAALFKRRAG</sequence>
<comment type="caution">
    <text evidence="2">The sequence shown here is derived from an EMBL/GenBank/DDBJ whole genome shotgun (WGS) entry which is preliminary data.</text>
</comment>
<evidence type="ECO:0000313" key="3">
    <source>
        <dbReference type="Proteomes" id="UP001595443"/>
    </source>
</evidence>